<reference evidence="7" key="1">
    <citation type="submission" date="2020-09" db="EMBL/GenBank/DDBJ databases">
        <authorList>
            <person name="Kikuchi T."/>
        </authorList>
    </citation>
    <scope>NUCLEOTIDE SEQUENCE</scope>
    <source>
        <strain evidence="7">Ka4C1</strain>
    </source>
</reference>
<evidence type="ECO:0000256" key="1">
    <source>
        <dbReference type="ARBA" id="ARBA00004127"/>
    </source>
</evidence>
<evidence type="ECO:0000256" key="4">
    <source>
        <dbReference type="ARBA" id="ARBA00022989"/>
    </source>
</evidence>
<dbReference type="OrthoDB" id="370281at2759"/>
<accession>A0A7I8X3Q9</accession>
<dbReference type="SUPFAM" id="SSF103473">
    <property type="entry name" value="MFS general substrate transporter"/>
    <property type="match status" value="1"/>
</dbReference>
<sequence length="499" mass="55284">MGLLSRSQIFTVNSAPTFVRCAKTPWKSIYITGIMAFLTITQFAMFFSSMWPYLQTLDPEITEPFYGYIVGAYSIGSIVTSQLFSRWSSKTRTVRGPLIACMTCMAVGNIIYFLVPMASVPLRKWMMLIGRLILGAGDNSLALLQGYASTASTPKDRPKAVAVMTCGLSVGFAVAPALQICFSPIGRGFRIFGEVGLDMYSAPAAAALVSSICAILLMRFVFVEEYAGISSKTEEKSVNLPPPDRLALALCCLGRYIQFFTFVNLEAIGAAYVETYFGEQREDVVVFISASHIACGLMSMILYFSYIFMHLGKKVNARLVVIGSFLAFCFFYLVTFQWPFIGGNIKTYTEAEFRGFLNGTSEEEPLGCNIDRYSWCEPMAPSSKWLYFVAFAFCIGLGWPNINVCLLTIYSTVIGPRHQAYYQGILQICASAARLTGPIFMSALFRSAGPRYVWGVEIVALSIYSILLSVFYKRLVPLETAQERKRSKATVTVVEEPSV</sequence>
<feature type="transmembrane region" description="Helical" evidence="6">
    <location>
        <begin position="385"/>
        <end position="413"/>
    </location>
</feature>
<feature type="transmembrane region" description="Helical" evidence="6">
    <location>
        <begin position="200"/>
        <end position="222"/>
    </location>
</feature>
<dbReference type="PANTHER" id="PTHR23510">
    <property type="entry name" value="INNER MEMBRANE TRANSPORT PROTEIN YAJR"/>
    <property type="match status" value="1"/>
</dbReference>
<comment type="subcellular location">
    <subcellularLocation>
        <location evidence="1">Endomembrane system</location>
        <topology evidence="1">Multi-pass membrane protein</topology>
    </subcellularLocation>
</comment>
<organism evidence="7 8">
    <name type="scientific">Bursaphelenchus xylophilus</name>
    <name type="common">Pinewood nematode worm</name>
    <name type="synonym">Aphelenchoides xylophilus</name>
    <dbReference type="NCBI Taxonomy" id="6326"/>
    <lineage>
        <taxon>Eukaryota</taxon>
        <taxon>Metazoa</taxon>
        <taxon>Ecdysozoa</taxon>
        <taxon>Nematoda</taxon>
        <taxon>Chromadorea</taxon>
        <taxon>Rhabditida</taxon>
        <taxon>Tylenchina</taxon>
        <taxon>Tylenchomorpha</taxon>
        <taxon>Aphelenchoidea</taxon>
        <taxon>Aphelenchoididae</taxon>
        <taxon>Bursaphelenchus</taxon>
    </lineage>
</organism>
<evidence type="ECO:0000313" key="7">
    <source>
        <dbReference type="EMBL" id="CAD5233480.1"/>
    </source>
</evidence>
<dbReference type="GO" id="GO:0012505">
    <property type="term" value="C:endomembrane system"/>
    <property type="evidence" value="ECO:0007669"/>
    <property type="project" value="UniProtKB-SubCell"/>
</dbReference>
<feature type="transmembrane region" description="Helical" evidence="6">
    <location>
        <begin position="319"/>
        <end position="340"/>
    </location>
</feature>
<evidence type="ECO:0000313" key="8">
    <source>
        <dbReference type="Proteomes" id="UP000659654"/>
    </source>
</evidence>
<dbReference type="Gene3D" id="1.20.1250.20">
    <property type="entry name" value="MFS general substrate transporter like domains"/>
    <property type="match status" value="1"/>
</dbReference>
<dbReference type="Pfam" id="PF07690">
    <property type="entry name" value="MFS_1"/>
    <property type="match status" value="1"/>
</dbReference>
<evidence type="ECO:0000256" key="2">
    <source>
        <dbReference type="ARBA" id="ARBA00022448"/>
    </source>
</evidence>
<dbReference type="PANTHER" id="PTHR23510:SF3">
    <property type="entry name" value="MAJOR FACILITATOR SUPERFAMILY DOMAIN-CONTAINING PROTEIN 8"/>
    <property type="match status" value="1"/>
</dbReference>
<dbReference type="InterPro" id="IPR011701">
    <property type="entry name" value="MFS"/>
</dbReference>
<feature type="transmembrane region" description="Helical" evidence="6">
    <location>
        <begin position="425"/>
        <end position="445"/>
    </location>
</feature>
<feature type="transmembrane region" description="Helical" evidence="6">
    <location>
        <begin position="160"/>
        <end position="180"/>
    </location>
</feature>
<name>A0A7I8X3Q9_BURXY</name>
<dbReference type="EMBL" id="CAJFCV020000006">
    <property type="protein sequence ID" value="CAG9128634.1"/>
    <property type="molecule type" value="Genomic_DNA"/>
</dbReference>
<comment type="caution">
    <text evidence="7">The sequence shown here is derived from an EMBL/GenBank/DDBJ whole genome shotgun (WGS) entry which is preliminary data.</text>
</comment>
<dbReference type="Proteomes" id="UP000582659">
    <property type="component" value="Unassembled WGS sequence"/>
</dbReference>
<keyword evidence="5 6" id="KW-0472">Membrane</keyword>
<keyword evidence="8" id="KW-1185">Reference proteome</keyword>
<dbReference type="CDD" id="cd17326">
    <property type="entry name" value="MFS_MFSD8"/>
    <property type="match status" value="1"/>
</dbReference>
<evidence type="ECO:0000256" key="5">
    <source>
        <dbReference type="ARBA" id="ARBA00023136"/>
    </source>
</evidence>
<dbReference type="GO" id="GO:0022857">
    <property type="term" value="F:transmembrane transporter activity"/>
    <property type="evidence" value="ECO:0007669"/>
    <property type="project" value="InterPro"/>
</dbReference>
<proteinExistence type="predicted"/>
<dbReference type="InterPro" id="IPR051068">
    <property type="entry name" value="MFS_Domain-Containing_Protein"/>
</dbReference>
<keyword evidence="4 6" id="KW-1133">Transmembrane helix</keyword>
<dbReference type="AlphaFoldDB" id="A0A7I8X3Q9"/>
<feature type="transmembrane region" description="Helical" evidence="6">
    <location>
        <begin position="451"/>
        <end position="472"/>
    </location>
</feature>
<evidence type="ECO:0000256" key="3">
    <source>
        <dbReference type="ARBA" id="ARBA00022692"/>
    </source>
</evidence>
<dbReference type="Proteomes" id="UP000659654">
    <property type="component" value="Unassembled WGS sequence"/>
</dbReference>
<dbReference type="EMBL" id="CAJFDI010000006">
    <property type="protein sequence ID" value="CAD5233480.1"/>
    <property type="molecule type" value="Genomic_DNA"/>
</dbReference>
<dbReference type="GO" id="GO:0005765">
    <property type="term" value="C:lysosomal membrane"/>
    <property type="evidence" value="ECO:0007669"/>
    <property type="project" value="TreeGrafter"/>
</dbReference>
<feature type="transmembrane region" description="Helical" evidence="6">
    <location>
        <begin position="29"/>
        <end position="53"/>
    </location>
</feature>
<keyword evidence="3 6" id="KW-0812">Transmembrane</keyword>
<protein>
    <submittedName>
        <fullName evidence="7">(pine wood nematode) hypothetical protein</fullName>
    </submittedName>
</protein>
<gene>
    <name evidence="7" type="ORF">BXYJ_LOCUS13571</name>
</gene>
<keyword evidence="2" id="KW-0813">Transport</keyword>
<feature type="transmembrane region" description="Helical" evidence="6">
    <location>
        <begin position="96"/>
        <end position="115"/>
    </location>
</feature>
<dbReference type="InterPro" id="IPR036259">
    <property type="entry name" value="MFS_trans_sf"/>
</dbReference>
<feature type="transmembrane region" description="Helical" evidence="6">
    <location>
        <begin position="284"/>
        <end position="307"/>
    </location>
</feature>
<evidence type="ECO:0000256" key="6">
    <source>
        <dbReference type="SAM" id="Phobius"/>
    </source>
</evidence>
<feature type="transmembrane region" description="Helical" evidence="6">
    <location>
        <begin position="65"/>
        <end position="84"/>
    </location>
</feature>